<sequence length="169" mass="18262">MLKKLFCGVLAGVIAFSSFSMLGNTSAKAASNLPPSPVVQKEKSETTYSPSSLSAQSSIESEVQPYGAKGFMVKLAIQTIKVAIDKGGSVLNYIIKWFDKDTASYFTKNKSKVIKALNQLEDWIDDASDLTQSTIKTKLNSLLRSAGVPSTYSLSIADAIARTITWLIL</sequence>
<proteinExistence type="predicted"/>
<evidence type="ECO:0000256" key="2">
    <source>
        <dbReference type="SAM" id="SignalP"/>
    </source>
</evidence>
<evidence type="ECO:0000313" key="3">
    <source>
        <dbReference type="EMBL" id="KYD32433.1"/>
    </source>
</evidence>
<evidence type="ECO:0000313" key="4">
    <source>
        <dbReference type="Proteomes" id="UP000075324"/>
    </source>
</evidence>
<dbReference type="EMBL" id="LQYW01000013">
    <property type="protein sequence ID" value="KYD32433.1"/>
    <property type="molecule type" value="Genomic_DNA"/>
</dbReference>
<keyword evidence="2" id="KW-0732">Signal</keyword>
<evidence type="ECO:0000256" key="1">
    <source>
        <dbReference type="SAM" id="MobiDB-lite"/>
    </source>
</evidence>
<dbReference type="PATRIC" id="fig|153151.4.peg.424"/>
<feature type="signal peptide" evidence="2">
    <location>
        <begin position="1"/>
        <end position="29"/>
    </location>
</feature>
<name>A0A150N6V1_9BACL</name>
<dbReference type="Proteomes" id="UP000075324">
    <property type="component" value="Unassembled WGS sequence"/>
</dbReference>
<dbReference type="RefSeq" id="WP_050368194.1">
    <property type="nucleotide sequence ID" value="NZ_LQYW01000013.1"/>
</dbReference>
<feature type="region of interest" description="Disordered" evidence="1">
    <location>
        <begin position="29"/>
        <end position="53"/>
    </location>
</feature>
<comment type="caution">
    <text evidence="3">The sequence shown here is derived from an EMBL/GenBank/DDBJ whole genome shotgun (WGS) entry which is preliminary data.</text>
</comment>
<protein>
    <submittedName>
        <fullName evidence="3">Uncharacterized protein</fullName>
    </submittedName>
</protein>
<organism evidence="3 4">
    <name type="scientific">Parageobacillus toebii</name>
    <dbReference type="NCBI Taxonomy" id="153151"/>
    <lineage>
        <taxon>Bacteria</taxon>
        <taxon>Bacillati</taxon>
        <taxon>Bacillota</taxon>
        <taxon>Bacilli</taxon>
        <taxon>Bacillales</taxon>
        <taxon>Anoxybacillaceae</taxon>
        <taxon>Parageobacillus</taxon>
    </lineage>
</organism>
<accession>A0A150N6V1</accession>
<dbReference type="AlphaFoldDB" id="A0A150N6V1"/>
<reference evidence="3 4" key="1">
    <citation type="submission" date="2016-01" db="EMBL/GenBank/DDBJ databases">
        <title>Draft Genome Sequences of Seven Thermophilic Sporeformers Isolated from Foods.</title>
        <authorList>
            <person name="Berendsen E.M."/>
            <person name="Wells-Bennik M.H."/>
            <person name="Krawcyk A.O."/>
            <person name="De Jong A."/>
            <person name="Holsappel S."/>
            <person name="Eijlander R.T."/>
            <person name="Kuipers O.P."/>
        </authorList>
    </citation>
    <scope>NUCLEOTIDE SEQUENCE [LARGE SCALE GENOMIC DNA]</scope>
    <source>
        <strain evidence="3 4">B4110</strain>
    </source>
</reference>
<gene>
    <name evidence="3" type="ORF">B4110_0322</name>
</gene>
<feature type="chain" id="PRO_5007565019" evidence="2">
    <location>
        <begin position="30"/>
        <end position="169"/>
    </location>
</feature>